<gene>
    <name evidence="1" type="ORF">QBC37DRAFT_397344</name>
</gene>
<evidence type="ECO:0000313" key="1">
    <source>
        <dbReference type="EMBL" id="KAK4216767.1"/>
    </source>
</evidence>
<keyword evidence="2" id="KW-1185">Reference proteome</keyword>
<protein>
    <submittedName>
        <fullName evidence="1">Uncharacterized protein</fullName>
    </submittedName>
</protein>
<reference evidence="1" key="1">
    <citation type="journal article" date="2023" name="Mol. Phylogenet. Evol.">
        <title>Genome-scale phylogeny and comparative genomics of the fungal order Sordariales.</title>
        <authorList>
            <person name="Hensen N."/>
            <person name="Bonometti L."/>
            <person name="Westerberg I."/>
            <person name="Brannstrom I.O."/>
            <person name="Guillou S."/>
            <person name="Cros-Aarteil S."/>
            <person name="Calhoun S."/>
            <person name="Haridas S."/>
            <person name="Kuo A."/>
            <person name="Mondo S."/>
            <person name="Pangilinan J."/>
            <person name="Riley R."/>
            <person name="LaButti K."/>
            <person name="Andreopoulos B."/>
            <person name="Lipzen A."/>
            <person name="Chen C."/>
            <person name="Yan M."/>
            <person name="Daum C."/>
            <person name="Ng V."/>
            <person name="Clum A."/>
            <person name="Steindorff A."/>
            <person name="Ohm R.A."/>
            <person name="Martin F."/>
            <person name="Silar P."/>
            <person name="Natvig D.O."/>
            <person name="Lalanne C."/>
            <person name="Gautier V."/>
            <person name="Ament-Velasquez S.L."/>
            <person name="Kruys A."/>
            <person name="Hutchinson M.I."/>
            <person name="Powell A.J."/>
            <person name="Barry K."/>
            <person name="Miller A.N."/>
            <person name="Grigoriev I.V."/>
            <person name="Debuchy R."/>
            <person name="Gladieux P."/>
            <person name="Hiltunen Thoren M."/>
            <person name="Johannesson H."/>
        </authorList>
    </citation>
    <scope>NUCLEOTIDE SEQUENCE</scope>
    <source>
        <strain evidence="1">PSN293</strain>
    </source>
</reference>
<dbReference type="EMBL" id="MU858065">
    <property type="protein sequence ID" value="KAK4216767.1"/>
    <property type="molecule type" value="Genomic_DNA"/>
</dbReference>
<evidence type="ECO:0000313" key="2">
    <source>
        <dbReference type="Proteomes" id="UP001301769"/>
    </source>
</evidence>
<organism evidence="1 2">
    <name type="scientific">Rhypophila decipiens</name>
    <dbReference type="NCBI Taxonomy" id="261697"/>
    <lineage>
        <taxon>Eukaryota</taxon>
        <taxon>Fungi</taxon>
        <taxon>Dikarya</taxon>
        <taxon>Ascomycota</taxon>
        <taxon>Pezizomycotina</taxon>
        <taxon>Sordariomycetes</taxon>
        <taxon>Sordariomycetidae</taxon>
        <taxon>Sordariales</taxon>
        <taxon>Naviculisporaceae</taxon>
        <taxon>Rhypophila</taxon>
    </lineage>
</organism>
<proteinExistence type="predicted"/>
<reference evidence="1" key="2">
    <citation type="submission" date="2023-05" db="EMBL/GenBank/DDBJ databases">
        <authorList>
            <consortium name="Lawrence Berkeley National Laboratory"/>
            <person name="Steindorff A."/>
            <person name="Hensen N."/>
            <person name="Bonometti L."/>
            <person name="Westerberg I."/>
            <person name="Brannstrom I.O."/>
            <person name="Guillou S."/>
            <person name="Cros-Aarteil S."/>
            <person name="Calhoun S."/>
            <person name="Haridas S."/>
            <person name="Kuo A."/>
            <person name="Mondo S."/>
            <person name="Pangilinan J."/>
            <person name="Riley R."/>
            <person name="Labutti K."/>
            <person name="Andreopoulos B."/>
            <person name="Lipzen A."/>
            <person name="Chen C."/>
            <person name="Yanf M."/>
            <person name="Daum C."/>
            <person name="Ng V."/>
            <person name="Clum A."/>
            <person name="Ohm R."/>
            <person name="Martin F."/>
            <person name="Silar P."/>
            <person name="Natvig D."/>
            <person name="Lalanne C."/>
            <person name="Gautier V."/>
            <person name="Ament-Velasquez S.L."/>
            <person name="Kruys A."/>
            <person name="Hutchinson M.I."/>
            <person name="Powell A.J."/>
            <person name="Barry K."/>
            <person name="Miller A.N."/>
            <person name="Grigoriev I.V."/>
            <person name="Debuchy R."/>
            <person name="Gladieux P."/>
            <person name="Thoren M.H."/>
            <person name="Johannesson H."/>
        </authorList>
    </citation>
    <scope>NUCLEOTIDE SEQUENCE</scope>
    <source>
        <strain evidence="1">PSN293</strain>
    </source>
</reference>
<accession>A0AAN6YHI3</accession>
<name>A0AAN6YHI3_9PEZI</name>
<dbReference type="AlphaFoldDB" id="A0AAN6YHI3"/>
<dbReference type="Proteomes" id="UP001301769">
    <property type="component" value="Unassembled WGS sequence"/>
</dbReference>
<comment type="caution">
    <text evidence="1">The sequence shown here is derived from an EMBL/GenBank/DDBJ whole genome shotgun (WGS) entry which is preliminary data.</text>
</comment>
<sequence>MTNLLTVPSHFGTDIILDLQSAVTINMQQGFEDKAQGQQQQQEQQALVLQQPALPGKAGTVGHIDLEALFAGVVPELYAVVNAQHNAHQPRSDTLLVSFADGSALPGPTDPMTGCVSSPMAGGYSVYQAHPTKSGEWLVVACAVPYVYDCTNSELLALVEALNMVMHVRSWGCGSRFARWRYNVSFPPEAQKLTVRLGTDSQRALNLIRWGQLLQFGAVRFALYQPIVAKIVELLNCLAATGVAVEFYWLPGHGHQVYPHVLADDKARSIARSGGTWMSDEMNGEGWGPHSRQYQPIGPALQLQVLELGRRHPRLDEAGRGHVWEADLLDLDPL</sequence>